<dbReference type="PANTHER" id="PTHR12415:SF4">
    <property type="entry name" value="TYROSYL-DNA PHOSPHODIESTERASE DOMAIN-CONTAINING PROTEIN"/>
    <property type="match status" value="1"/>
</dbReference>
<dbReference type="SMART" id="SM00726">
    <property type="entry name" value="UIM"/>
    <property type="match status" value="2"/>
</dbReference>
<dbReference type="PROSITE" id="PS50330">
    <property type="entry name" value="UIM"/>
    <property type="match status" value="1"/>
</dbReference>
<dbReference type="STRING" id="341663.Q0CH24"/>
<dbReference type="AlphaFoldDB" id="Q0CH24"/>
<dbReference type="InterPro" id="IPR010347">
    <property type="entry name" value="Tdp1"/>
</dbReference>
<dbReference type="Proteomes" id="UP000007963">
    <property type="component" value="Unassembled WGS sequence"/>
</dbReference>
<feature type="compositionally biased region" description="Polar residues" evidence="3">
    <location>
        <begin position="170"/>
        <end position="186"/>
    </location>
</feature>
<evidence type="ECO:0000256" key="3">
    <source>
        <dbReference type="SAM" id="MobiDB-lite"/>
    </source>
</evidence>
<dbReference type="RefSeq" id="XP_001209704.1">
    <property type="nucleotide sequence ID" value="XM_001209704.1"/>
</dbReference>
<evidence type="ECO:0000313" key="4">
    <source>
        <dbReference type="EMBL" id="EAU32402.1"/>
    </source>
</evidence>
<dbReference type="InterPro" id="IPR003903">
    <property type="entry name" value="UIM_dom"/>
</dbReference>
<sequence length="381" mass="42874">MSSDGDTDDPDLRAAIAASLGNFPSEENRPNGNSHEVVDLTAEDSDSDVVPIFPKSNSVIGSETDDDEETVDGDSEDEDMKKAIALSLQDLTKDDDGPWEIPGPNESNKPQNSDRPSSQQSQQPQNPTGILGLDRKQMEQERLARLAKRKAVDIPEASQPEPKHPKIETPSASHKPQIPSTESSVQFPEGVVKKTWTFGLPRQGDDIKIEEVLQRSDLKVAVLSSFMWDMDWLFSKMDQVNTRFVFLMQAKDDATKRQYERETADLRNLKLCFPPMEGQVQCMHSKLMILFHPGHVRIVIPTANLTPYDWGEMGGVMENTVFLIDLPKLHPDSERIETNFKKELIYFLQASAAYEMVTTKLNEYDFSKTAHIALVHSIHRP</sequence>
<feature type="compositionally biased region" description="Acidic residues" evidence="3">
    <location>
        <begin position="63"/>
        <end position="78"/>
    </location>
</feature>
<evidence type="ECO:0000256" key="2">
    <source>
        <dbReference type="PIRSR" id="PIRSR610347-2"/>
    </source>
</evidence>
<evidence type="ECO:0000313" key="5">
    <source>
        <dbReference type="Proteomes" id="UP000007963"/>
    </source>
</evidence>
<dbReference type="GO" id="GO:0017005">
    <property type="term" value="F:3'-tyrosyl-DNA phosphodiesterase activity"/>
    <property type="evidence" value="ECO:0007669"/>
    <property type="project" value="TreeGrafter"/>
</dbReference>
<dbReference type="SUPFAM" id="SSF56024">
    <property type="entry name" value="Phospholipase D/nuclease"/>
    <property type="match status" value="1"/>
</dbReference>
<dbReference type="Pfam" id="PF06087">
    <property type="entry name" value="Tyr-DNA_phospho"/>
    <property type="match status" value="1"/>
</dbReference>
<dbReference type="GO" id="GO:0006281">
    <property type="term" value="P:DNA repair"/>
    <property type="evidence" value="ECO:0007669"/>
    <property type="project" value="InterPro"/>
</dbReference>
<dbReference type="EMBL" id="CH476603">
    <property type="protein sequence ID" value="EAU32402.1"/>
    <property type="molecule type" value="Genomic_DNA"/>
</dbReference>
<proteinExistence type="predicted"/>
<name>Q0CH24_ASPTN</name>
<dbReference type="OrthoDB" id="47785at2759"/>
<evidence type="ECO:0000256" key="1">
    <source>
        <dbReference type="PIRSR" id="PIRSR610347-1"/>
    </source>
</evidence>
<dbReference type="Pfam" id="PF02809">
    <property type="entry name" value="UIM"/>
    <property type="match status" value="2"/>
</dbReference>
<gene>
    <name evidence="4" type="ORF">ATEG_07018</name>
</gene>
<feature type="active site" description="Nucleophile" evidence="1">
    <location>
        <position position="284"/>
    </location>
</feature>
<protein>
    <recommendedName>
        <fullName evidence="6">PLD phosphodiesterase domain-containing protein</fullName>
    </recommendedName>
</protein>
<dbReference type="HOGENOM" id="CLU_007773_0_1_1"/>
<evidence type="ECO:0008006" key="6">
    <source>
        <dbReference type="Google" id="ProtNLM"/>
    </source>
</evidence>
<feature type="region of interest" description="Disordered" evidence="3">
    <location>
        <begin position="149"/>
        <end position="186"/>
    </location>
</feature>
<reference evidence="5" key="1">
    <citation type="submission" date="2005-09" db="EMBL/GenBank/DDBJ databases">
        <title>Annotation of the Aspergillus terreus NIH2624 genome.</title>
        <authorList>
            <person name="Birren B.W."/>
            <person name="Lander E.S."/>
            <person name="Galagan J.E."/>
            <person name="Nusbaum C."/>
            <person name="Devon K."/>
            <person name="Henn M."/>
            <person name="Ma L.-J."/>
            <person name="Jaffe D.B."/>
            <person name="Butler J."/>
            <person name="Alvarez P."/>
            <person name="Gnerre S."/>
            <person name="Grabherr M."/>
            <person name="Kleber M."/>
            <person name="Mauceli E.W."/>
            <person name="Brockman W."/>
            <person name="Rounsley S."/>
            <person name="Young S.K."/>
            <person name="LaButti K."/>
            <person name="Pushparaj V."/>
            <person name="DeCaprio D."/>
            <person name="Crawford M."/>
            <person name="Koehrsen M."/>
            <person name="Engels R."/>
            <person name="Montgomery P."/>
            <person name="Pearson M."/>
            <person name="Howarth C."/>
            <person name="Larson L."/>
            <person name="Luoma S."/>
            <person name="White J."/>
            <person name="Alvarado L."/>
            <person name="Kodira C.D."/>
            <person name="Zeng Q."/>
            <person name="Oleary S."/>
            <person name="Yandava C."/>
            <person name="Denning D.W."/>
            <person name="Nierman W.C."/>
            <person name="Milne T."/>
            <person name="Madden K."/>
        </authorList>
    </citation>
    <scope>NUCLEOTIDE SEQUENCE [LARGE SCALE GENOMIC DNA]</scope>
    <source>
        <strain evidence="5">NIH 2624 / FGSC A1156</strain>
    </source>
</reference>
<dbReference type="GO" id="GO:0003690">
    <property type="term" value="F:double-stranded DNA binding"/>
    <property type="evidence" value="ECO:0007669"/>
    <property type="project" value="TreeGrafter"/>
</dbReference>
<dbReference type="GO" id="GO:0005634">
    <property type="term" value="C:nucleus"/>
    <property type="evidence" value="ECO:0007669"/>
    <property type="project" value="InterPro"/>
</dbReference>
<dbReference type="OMA" id="HTTHENL"/>
<dbReference type="VEuPathDB" id="FungiDB:ATEG_07018"/>
<organism evidence="4 5">
    <name type="scientific">Aspergillus terreus (strain NIH 2624 / FGSC A1156)</name>
    <dbReference type="NCBI Taxonomy" id="341663"/>
    <lineage>
        <taxon>Eukaryota</taxon>
        <taxon>Fungi</taxon>
        <taxon>Dikarya</taxon>
        <taxon>Ascomycota</taxon>
        <taxon>Pezizomycotina</taxon>
        <taxon>Eurotiomycetes</taxon>
        <taxon>Eurotiomycetidae</taxon>
        <taxon>Eurotiales</taxon>
        <taxon>Aspergillaceae</taxon>
        <taxon>Aspergillus</taxon>
        <taxon>Aspergillus subgen. Circumdati</taxon>
    </lineage>
</organism>
<dbReference type="Gene3D" id="3.30.870.10">
    <property type="entry name" value="Endonuclease Chain A"/>
    <property type="match status" value="1"/>
</dbReference>
<dbReference type="GO" id="GO:0003697">
    <property type="term" value="F:single-stranded DNA binding"/>
    <property type="evidence" value="ECO:0007669"/>
    <property type="project" value="TreeGrafter"/>
</dbReference>
<dbReference type="PANTHER" id="PTHR12415">
    <property type="entry name" value="TYROSYL-DNA PHOSPHODIESTERASE 1"/>
    <property type="match status" value="1"/>
</dbReference>
<dbReference type="GeneID" id="4319222"/>
<dbReference type="eggNOG" id="ENOG502SCBZ">
    <property type="taxonomic scope" value="Eukaryota"/>
</dbReference>
<feature type="region of interest" description="Disordered" evidence="3">
    <location>
        <begin position="20"/>
        <end position="133"/>
    </location>
</feature>
<feature type="compositionally biased region" description="Low complexity" evidence="3">
    <location>
        <begin position="110"/>
        <end position="127"/>
    </location>
</feature>
<accession>Q0CH24</accession>
<feature type="binding site" evidence="2">
    <location>
        <position position="286"/>
    </location>
    <ligand>
        <name>substrate</name>
    </ligand>
</feature>
<dbReference type="CDD" id="cd09122">
    <property type="entry name" value="PLDc_Tdp1_1"/>
    <property type="match status" value="1"/>
</dbReference>